<reference evidence="3" key="1">
    <citation type="submission" date="2016-03" db="EMBL/GenBank/DDBJ databases">
        <title>Updated assembly of Pseudogymnoascus destructans, the fungus causing white-nose syndrome of bats.</title>
        <authorList>
            <person name="Palmer J.M."/>
            <person name="Drees K.P."/>
            <person name="Foster J.T."/>
            <person name="Lindner D.L."/>
        </authorList>
    </citation>
    <scope>NUCLEOTIDE SEQUENCE [LARGE SCALE GENOMIC DNA]</scope>
    <source>
        <strain evidence="3">20631-21</strain>
    </source>
</reference>
<evidence type="ECO:0000256" key="1">
    <source>
        <dbReference type="SAM" id="MobiDB-lite"/>
    </source>
</evidence>
<feature type="region of interest" description="Disordered" evidence="1">
    <location>
        <begin position="576"/>
        <end position="636"/>
    </location>
</feature>
<dbReference type="eggNOG" id="ENOG502S5WB">
    <property type="taxonomic scope" value="Eukaryota"/>
</dbReference>
<protein>
    <recommendedName>
        <fullName evidence="2">Fungal-type protein kinase domain-containing protein</fullName>
    </recommendedName>
</protein>
<dbReference type="PANTHER" id="PTHR38248:SF2">
    <property type="entry name" value="FUNK1 11"/>
    <property type="match status" value="1"/>
</dbReference>
<dbReference type="Proteomes" id="UP000077154">
    <property type="component" value="Unassembled WGS sequence"/>
</dbReference>
<dbReference type="RefSeq" id="XP_024323154.1">
    <property type="nucleotide sequence ID" value="XM_024469156.1"/>
</dbReference>
<dbReference type="EMBL" id="KV441399">
    <property type="protein sequence ID" value="OAF57868.1"/>
    <property type="molecule type" value="Genomic_DNA"/>
</dbReference>
<dbReference type="Gene3D" id="1.10.510.10">
    <property type="entry name" value="Transferase(Phosphotransferase) domain 1"/>
    <property type="match status" value="1"/>
</dbReference>
<dbReference type="GeneID" id="36288601"/>
<dbReference type="VEuPathDB" id="FungiDB:GMDG_06671"/>
<feature type="domain" description="Fungal-type protein kinase" evidence="2">
    <location>
        <begin position="338"/>
        <end position="761"/>
    </location>
</feature>
<dbReference type="InterPro" id="IPR040976">
    <property type="entry name" value="Pkinase_fungal"/>
</dbReference>
<dbReference type="Pfam" id="PF17667">
    <property type="entry name" value="Pkinase_fungal"/>
    <property type="match status" value="1"/>
</dbReference>
<feature type="compositionally biased region" description="Polar residues" evidence="1">
    <location>
        <begin position="623"/>
        <end position="636"/>
    </location>
</feature>
<evidence type="ECO:0000313" key="3">
    <source>
        <dbReference type="EMBL" id="OAF57868.1"/>
    </source>
</evidence>
<dbReference type="AlphaFoldDB" id="A0A177A6S7"/>
<name>A0A177A6S7_9PEZI</name>
<proteinExistence type="predicted"/>
<dbReference type="OrthoDB" id="5584477at2759"/>
<organism evidence="3">
    <name type="scientific">Pseudogymnoascus destructans</name>
    <dbReference type="NCBI Taxonomy" id="655981"/>
    <lineage>
        <taxon>Eukaryota</taxon>
        <taxon>Fungi</taxon>
        <taxon>Dikarya</taxon>
        <taxon>Ascomycota</taxon>
        <taxon>Pezizomycotina</taxon>
        <taxon>Leotiomycetes</taxon>
        <taxon>Thelebolales</taxon>
        <taxon>Thelebolaceae</taxon>
        <taxon>Pseudogymnoascus</taxon>
    </lineage>
</organism>
<dbReference type="SUPFAM" id="SSF56112">
    <property type="entry name" value="Protein kinase-like (PK-like)"/>
    <property type="match status" value="1"/>
</dbReference>
<dbReference type="InterPro" id="IPR011009">
    <property type="entry name" value="Kinase-like_dom_sf"/>
</dbReference>
<dbReference type="PANTHER" id="PTHR38248">
    <property type="entry name" value="FUNK1 6"/>
    <property type="match status" value="1"/>
</dbReference>
<evidence type="ECO:0000259" key="2">
    <source>
        <dbReference type="Pfam" id="PF17667"/>
    </source>
</evidence>
<gene>
    <name evidence="3" type="ORF">VC83_05536</name>
</gene>
<accession>A0A177A6S7</accession>
<sequence>MVRVSVALHNRASNPVAVTVHYFDSPTVSNPNRVKATLAPGIFLSSLRPTKWSQLQFRILPCFRRYQRPPAMASLSRSEVIRSKPIADGLNVFRDSFNSLCEGLGVSSSVDGLQRIGHEGLQNLALDLILALLVLPVSRILPSNIGNKNLFGDLSRLNSAVNSDDFDIERVTPLLKAVINNESDDIIWGKAYAAVTEFTPPPRPLPFLNQTPWSNATSSIVNSSEHRKYVDDVLKDELGSSLYIGVPGFYDAFFRHVEELDSISEAVFEQCQEGGEPIFSDGGGWRDWPNEAKEPEVLKWFAEKIDQFLGFATDHRNVPRRLLAQPNQPLEGSTAERKLDIGFVNNVDAEDNSKCHWSEILAIGELKSKPGGDTLSKTWRDLARYAREVFFAQDTRRFVLGFTLCGSIMRLWEFDRLGGIASSPFDINQDGLQFVSVVLGYLWMNKTQLGFDPTILEAGGERYIEIMRHGRKERLVIDETMKRAGCVAGRATTCWKAHLADDDTKAPLVIKDSWQYPERDEEGELLREATDKEVVNVARHYCHETVHVAGERDDVRGNVRRNLDISKAANYFVQRKKAEGSMLPPKPSGMDSSRRGRSTADTINRKRSSSSLDATLPPKKRTCSSSPTKRVQTPSTHNRIRRRVIVRDYGTPIYKASSCVAMVAALEGCIEGYESLHGRASMLQRDVSIGNLMMNEDVDNPSWASFLIDLDLAIRSEREEPSGARSMTGTRAFMAIGVLLGEKHSFMHDLESFFWVLLWICIHYNGPAEKPTVVHRFDKWNFSETEELAESKKGAVVHEGDFKRMIEENIRPYYKSLQPWLNRLRKVVFPNGGRWEKEDRGLYSRMKEVLREAQRDLNVAAEVA</sequence>